<evidence type="ECO:0000313" key="5">
    <source>
        <dbReference type="Proteomes" id="UP000285478"/>
    </source>
</evidence>
<evidence type="ECO:0000256" key="1">
    <source>
        <dbReference type="ARBA" id="ARBA00006499"/>
    </source>
</evidence>
<dbReference type="GO" id="GO:0016787">
    <property type="term" value="F:hydrolase activity"/>
    <property type="evidence" value="ECO:0007669"/>
    <property type="project" value="UniProtKB-KW"/>
</dbReference>
<dbReference type="InterPro" id="IPR050565">
    <property type="entry name" value="LYPA1-2/EST-like"/>
</dbReference>
<organism evidence="4 5">
    <name type="scientific">Hydrogenovibrio thermophilus</name>
    <dbReference type="NCBI Taxonomy" id="265883"/>
    <lineage>
        <taxon>Bacteria</taxon>
        <taxon>Pseudomonadati</taxon>
        <taxon>Pseudomonadota</taxon>
        <taxon>Gammaproteobacteria</taxon>
        <taxon>Thiotrichales</taxon>
        <taxon>Piscirickettsiaceae</taxon>
        <taxon>Hydrogenovibrio</taxon>
    </lineage>
</organism>
<evidence type="ECO:0000259" key="3">
    <source>
        <dbReference type="Pfam" id="PF02230"/>
    </source>
</evidence>
<dbReference type="InterPro" id="IPR003140">
    <property type="entry name" value="PLipase/COase/thioEstase"/>
</dbReference>
<feature type="domain" description="Phospholipase/carboxylesterase/thioesterase" evidence="3">
    <location>
        <begin position="10"/>
        <end position="221"/>
    </location>
</feature>
<evidence type="ECO:0000256" key="2">
    <source>
        <dbReference type="ARBA" id="ARBA00022801"/>
    </source>
</evidence>
<keyword evidence="2" id="KW-0378">Hydrolase</keyword>
<dbReference type="Gene3D" id="3.40.50.1820">
    <property type="entry name" value="alpha/beta hydrolase"/>
    <property type="match status" value="1"/>
</dbReference>
<accession>A0A410H4Z4</accession>
<dbReference type="PANTHER" id="PTHR10655">
    <property type="entry name" value="LYSOPHOSPHOLIPASE-RELATED"/>
    <property type="match status" value="1"/>
</dbReference>
<dbReference type="Pfam" id="PF02230">
    <property type="entry name" value="Abhydrolase_2"/>
    <property type="match status" value="1"/>
</dbReference>
<reference evidence="4 5" key="1">
    <citation type="journal article" date="2018" name="Environ. Microbiol.">
        <title>Genomes of ubiquitous marine and hypersaline Hydrogenovibrio, Thiomicrorhabdus and Thiomicrospira spp. encode a diversity of mechanisms to sustain chemolithoautotrophy in heterogeneous environments.</title>
        <authorList>
            <person name="Scott K.M."/>
            <person name="Williams J."/>
            <person name="Porter C.M.B."/>
            <person name="Russel S."/>
            <person name="Harmer T.L."/>
            <person name="Paul J.H."/>
            <person name="Antonen K.M."/>
            <person name="Bridges M.K."/>
            <person name="Camper G.J."/>
            <person name="Campla C.K."/>
            <person name="Casella L.G."/>
            <person name="Chase E."/>
            <person name="Conrad J.W."/>
            <person name="Cruz M.C."/>
            <person name="Dunlap D.S."/>
            <person name="Duran L."/>
            <person name="Fahsbender E.M."/>
            <person name="Goldsmith D.B."/>
            <person name="Keeley R.F."/>
            <person name="Kondoff M.R."/>
            <person name="Kussy B.I."/>
            <person name="Lane M.K."/>
            <person name="Lawler S."/>
            <person name="Leigh B.A."/>
            <person name="Lewis C."/>
            <person name="Lostal L.M."/>
            <person name="Marking D."/>
            <person name="Mancera P.A."/>
            <person name="McClenthan E.C."/>
            <person name="McIntyre E.A."/>
            <person name="Mine J.A."/>
            <person name="Modi S."/>
            <person name="Moore B.D."/>
            <person name="Morgan W.A."/>
            <person name="Nelson K.M."/>
            <person name="Nguyen K.N."/>
            <person name="Ogburn N."/>
            <person name="Parrino D.G."/>
            <person name="Pedapudi A.D."/>
            <person name="Pelham R.P."/>
            <person name="Preece A.M."/>
            <person name="Rampersad E.A."/>
            <person name="Richardson J.C."/>
            <person name="Rodgers C.M."/>
            <person name="Schaffer B.L."/>
            <person name="Sheridan N.E."/>
            <person name="Solone M.R."/>
            <person name="Staley Z.R."/>
            <person name="Tabuchi M."/>
            <person name="Waide R.J."/>
            <person name="Wanjugi P.W."/>
            <person name="Young S."/>
            <person name="Clum A."/>
            <person name="Daum C."/>
            <person name="Huntemann M."/>
            <person name="Ivanova N."/>
            <person name="Kyrpides N."/>
            <person name="Mikhailova N."/>
            <person name="Palaniappan K."/>
            <person name="Pillay M."/>
            <person name="Reddy T.B.K."/>
            <person name="Shapiro N."/>
            <person name="Stamatis D."/>
            <person name="Varghese N."/>
            <person name="Woyke T."/>
            <person name="Boden R."/>
            <person name="Freyermuth S.K."/>
            <person name="Kerfeld C.A."/>
        </authorList>
    </citation>
    <scope>NUCLEOTIDE SEQUENCE [LARGE SCALE GENOMIC DNA]</scope>
    <source>
        <strain evidence="4 5">JR-2</strain>
    </source>
</reference>
<dbReference type="SUPFAM" id="SSF53474">
    <property type="entry name" value="alpha/beta-Hydrolases"/>
    <property type="match status" value="1"/>
</dbReference>
<proteinExistence type="inferred from homology"/>
<dbReference type="KEGG" id="htr:EPV75_10180"/>
<sequence length="224" mass="24505">MPEGKPPIIIEPRQGTANASVIWLHGLGADGHDFEGLLPHLGLPEDHGIRFVFPNAPVQPVTVNLGEPMTAWYDIKTIHLTEQVDWPGIEQSLAQVHGWIRAEQTKGIPSERILLAGFSQGGVIVLQAGLRYEAPLAGIMGLSTYFPHQDALADAYVQPDACPIFLGHGTADPICPFTVAESSRDALQTLGRAVEWHVYPGMPHQVCAEEVRDIAHFIQRHLLI</sequence>
<dbReference type="PANTHER" id="PTHR10655:SF17">
    <property type="entry name" value="LYSOPHOSPHOLIPASE-LIKE PROTEIN 1"/>
    <property type="match status" value="1"/>
</dbReference>
<evidence type="ECO:0000313" key="4">
    <source>
        <dbReference type="EMBL" id="QAB16008.1"/>
    </source>
</evidence>
<keyword evidence="5" id="KW-1185">Reference proteome</keyword>
<dbReference type="InterPro" id="IPR029058">
    <property type="entry name" value="AB_hydrolase_fold"/>
</dbReference>
<protein>
    <submittedName>
        <fullName evidence="4">Carboxylesterase</fullName>
    </submittedName>
</protein>
<dbReference type="EMBL" id="CP035033">
    <property type="protein sequence ID" value="QAB16008.1"/>
    <property type="molecule type" value="Genomic_DNA"/>
</dbReference>
<gene>
    <name evidence="4" type="ORF">EPV75_10180</name>
</gene>
<dbReference type="RefSeq" id="WP_128385314.1">
    <property type="nucleotide sequence ID" value="NZ_CP035033.1"/>
</dbReference>
<dbReference type="AlphaFoldDB" id="A0A410H4Z4"/>
<comment type="similarity">
    <text evidence="1">Belongs to the AB hydrolase superfamily. AB hydrolase 2 family.</text>
</comment>
<dbReference type="Proteomes" id="UP000285478">
    <property type="component" value="Chromosome"/>
</dbReference>
<name>A0A410H4Z4_9GAMM</name>